<reference evidence="1 2" key="1">
    <citation type="submission" date="2009-06" db="EMBL/GenBank/DDBJ databases">
        <title>Complete sequence of Thermotogales bacterium TBF 19.5.1.</title>
        <authorList>
            <consortium name="US DOE Joint Genome Institute"/>
            <person name="Lucas S."/>
            <person name="Copeland A."/>
            <person name="Lapidus A."/>
            <person name="Glavina del Rio T."/>
            <person name="Tice H."/>
            <person name="Bruce D."/>
            <person name="Goodwin L."/>
            <person name="Pitluck S."/>
            <person name="Chertkov O."/>
            <person name="Brettin T."/>
            <person name="Detter J.C."/>
            <person name="Han C."/>
            <person name="Schmutz J."/>
            <person name="Larimer F."/>
            <person name="Land M."/>
            <person name="Hauser L."/>
            <person name="Kyrpides N."/>
            <person name="Ovchinnikova G."/>
            <person name="Noll K."/>
        </authorList>
    </citation>
    <scope>NUCLEOTIDE SEQUENCE [LARGE SCALE GENOMIC DNA]</scope>
    <source>
        <strain evidence="2">ATCC BAA-1733 / DSM 21960 / TBF 19.5.1</strain>
    </source>
</reference>
<dbReference type="KEGG" id="kol:Kole_0406"/>
<dbReference type="SFLD" id="SFLDG01129">
    <property type="entry name" value="C1.5:_HAD__Beta-PGM__Phosphata"/>
    <property type="match status" value="1"/>
</dbReference>
<proteinExistence type="predicted"/>
<dbReference type="InterPro" id="IPR023214">
    <property type="entry name" value="HAD_sf"/>
</dbReference>
<dbReference type="PANTHER" id="PTHR47478">
    <property type="match status" value="1"/>
</dbReference>
<dbReference type="RefSeq" id="WP_012744918.1">
    <property type="nucleotide sequence ID" value="NC_012785.1"/>
</dbReference>
<dbReference type="Gene3D" id="1.10.150.240">
    <property type="entry name" value="Putative phosphatase, domain 2"/>
    <property type="match status" value="1"/>
</dbReference>
<name>C5CDW2_KOSOT</name>
<keyword evidence="2" id="KW-1185">Reference proteome</keyword>
<reference evidence="1 2" key="2">
    <citation type="journal article" date="2011" name="J. Bacteriol.">
        <title>Genome Sequence of Kosmotoga olearia Strain TBF 19.5.1, a Thermophilic Bacterium with a Wide Growth Temperature Range, Isolated from the Troll B Oil Platform in the North Sea.</title>
        <authorList>
            <person name="Swithers K.S."/>
            <person name="Dipippo J.L."/>
            <person name="Bruce D.C."/>
            <person name="Detter C."/>
            <person name="Tapia R."/>
            <person name="Han S."/>
            <person name="Goodwin L.A."/>
            <person name="Han J."/>
            <person name="Woyke T."/>
            <person name="Pitluck S."/>
            <person name="Pennacchio L."/>
            <person name="Nolan M."/>
            <person name="Mikhailova N."/>
            <person name="Land M.L."/>
            <person name="Nesbo C.L."/>
            <person name="Gogarten J.P."/>
            <person name="Noll K.M."/>
        </authorList>
    </citation>
    <scope>NUCLEOTIDE SEQUENCE [LARGE SCALE GENOMIC DNA]</scope>
    <source>
        <strain evidence="2">ATCC BAA-1733 / DSM 21960 / TBF 19.5.1</strain>
    </source>
</reference>
<dbReference type="InterPro" id="IPR011951">
    <property type="entry name" value="HAD-SF_hydro_IA_YjjG/PynA"/>
</dbReference>
<dbReference type="Gene3D" id="3.40.50.1000">
    <property type="entry name" value="HAD superfamily/HAD-like"/>
    <property type="match status" value="1"/>
</dbReference>
<dbReference type="Proteomes" id="UP000002382">
    <property type="component" value="Chromosome"/>
</dbReference>
<sequence>MKYEIVYFDLDGTLLDFERSEAEALTALMASGGYSLNAKELALYKEINKKWWKALADGKYSKEYIVVARFQEFFETIGFNKITPEEASKSYLIELSKRAYFLPGAEKFLLKLKKTGKRMAAITNGVDLVQKNRSKIANLDRFFEFILTSEKVGKAKPAPDIFFEAAKISGVPIDRSLYVGDNLETDYVGAKNVGMDFILYAPKGKGISKLNDLKIAKSYDELFEMIM</sequence>
<dbReference type="PRINTS" id="PR00413">
    <property type="entry name" value="HADHALOGNASE"/>
</dbReference>
<dbReference type="InterPro" id="IPR036412">
    <property type="entry name" value="HAD-like_sf"/>
</dbReference>
<dbReference type="SUPFAM" id="SSF56784">
    <property type="entry name" value="HAD-like"/>
    <property type="match status" value="1"/>
</dbReference>
<dbReference type="PANTHER" id="PTHR47478:SF1">
    <property type="entry name" value="PYRIMIDINE 5'-NUCLEOTIDASE YJJG"/>
    <property type="match status" value="1"/>
</dbReference>
<organism evidence="1 2">
    <name type="scientific">Kosmotoga olearia (strain ATCC BAA-1733 / DSM 21960 / TBF 19.5.1)</name>
    <dbReference type="NCBI Taxonomy" id="521045"/>
    <lineage>
        <taxon>Bacteria</taxon>
        <taxon>Thermotogati</taxon>
        <taxon>Thermotogota</taxon>
        <taxon>Thermotogae</taxon>
        <taxon>Kosmotogales</taxon>
        <taxon>Kosmotogaceae</taxon>
        <taxon>Kosmotoga</taxon>
    </lineage>
</organism>
<dbReference type="STRING" id="521045.Kole_0406"/>
<gene>
    <name evidence="1" type="ordered locus">Kole_0406</name>
</gene>
<dbReference type="InterPro" id="IPR023198">
    <property type="entry name" value="PGP-like_dom2"/>
</dbReference>
<dbReference type="SFLD" id="SFLDS00003">
    <property type="entry name" value="Haloacid_Dehalogenase"/>
    <property type="match status" value="1"/>
</dbReference>
<dbReference type="NCBIfam" id="TIGR01549">
    <property type="entry name" value="HAD-SF-IA-v1"/>
    <property type="match status" value="1"/>
</dbReference>
<dbReference type="Pfam" id="PF00702">
    <property type="entry name" value="Hydrolase"/>
    <property type="match status" value="1"/>
</dbReference>
<dbReference type="eggNOG" id="COG0637">
    <property type="taxonomic scope" value="Bacteria"/>
</dbReference>
<protein>
    <submittedName>
        <fullName evidence="1">HAD-superfamily hydrolase, subfamily IA, variant 1</fullName>
    </submittedName>
</protein>
<evidence type="ECO:0000313" key="2">
    <source>
        <dbReference type="Proteomes" id="UP000002382"/>
    </source>
</evidence>
<keyword evidence="1" id="KW-0378">Hydrolase</keyword>
<dbReference type="InterPro" id="IPR052550">
    <property type="entry name" value="Pyrimidine_5'-ntase_YjjG"/>
</dbReference>
<dbReference type="HOGENOM" id="CLU_045011_8_1_0"/>
<accession>C5CDW2</accession>
<dbReference type="GO" id="GO:0008253">
    <property type="term" value="F:5'-nucleotidase activity"/>
    <property type="evidence" value="ECO:0007669"/>
    <property type="project" value="InterPro"/>
</dbReference>
<dbReference type="AlphaFoldDB" id="C5CDW2"/>
<dbReference type="InterPro" id="IPR006439">
    <property type="entry name" value="HAD-SF_hydro_IA"/>
</dbReference>
<evidence type="ECO:0000313" key="1">
    <source>
        <dbReference type="EMBL" id="ACR79131.1"/>
    </source>
</evidence>
<dbReference type="NCBIfam" id="TIGR02254">
    <property type="entry name" value="YjjG_YfnB"/>
    <property type="match status" value="1"/>
</dbReference>
<dbReference type="EMBL" id="CP001634">
    <property type="protein sequence ID" value="ACR79131.1"/>
    <property type="molecule type" value="Genomic_DNA"/>
</dbReference>
<dbReference type="OrthoDB" id="9794086at2"/>